<name>A0A1M2UWK9_MARNT</name>
<sequence length="100" mass="11731">MKHREVRLTDGALRDIDNAVSFYNQIEYGLGRYFFDSILTDIESLEFFGGLHQQHFGHYASPAKRFPFVIYYKVDEIFVDVRAVLDTRKNPANSAQRLKR</sequence>
<comment type="caution">
    <text evidence="1">The sequence shown here is derived from an EMBL/GenBank/DDBJ whole genome shotgun (WGS) entry which is preliminary data.</text>
</comment>
<dbReference type="OrthoDB" id="9809155at2"/>
<gene>
    <name evidence="1" type="ORF">BEE62_06310</name>
</gene>
<protein>
    <recommendedName>
        <fullName evidence="3">Type II toxin-antitoxin system RelE/ParE family toxin</fullName>
    </recommendedName>
</protein>
<evidence type="ECO:0000313" key="2">
    <source>
        <dbReference type="Proteomes" id="UP000183986"/>
    </source>
</evidence>
<keyword evidence="2" id="KW-1185">Reference proteome</keyword>
<evidence type="ECO:0008006" key="3">
    <source>
        <dbReference type="Google" id="ProtNLM"/>
    </source>
</evidence>
<accession>A0A1M2UWK9</accession>
<evidence type="ECO:0000313" key="1">
    <source>
        <dbReference type="EMBL" id="OJS99731.1"/>
    </source>
</evidence>
<dbReference type="EMBL" id="MPKY01000001">
    <property type="protein sequence ID" value="OJS99731.1"/>
    <property type="molecule type" value="Genomic_DNA"/>
</dbReference>
<dbReference type="InterPro" id="IPR035093">
    <property type="entry name" value="RelE/ParE_toxin_dom_sf"/>
</dbReference>
<organism evidence="1 2">
    <name type="scientific">Marinobacter nauticus</name>
    <name type="common">Marinobacter hydrocarbonoclasticus</name>
    <name type="synonym">Marinobacter aquaeolei</name>
    <dbReference type="NCBI Taxonomy" id="2743"/>
    <lineage>
        <taxon>Bacteria</taxon>
        <taxon>Pseudomonadati</taxon>
        <taxon>Pseudomonadota</taxon>
        <taxon>Gammaproteobacteria</taxon>
        <taxon>Pseudomonadales</taxon>
        <taxon>Marinobacteraceae</taxon>
        <taxon>Marinobacter</taxon>
    </lineage>
</organism>
<dbReference type="AlphaFoldDB" id="A0A1M2UWK9"/>
<reference evidence="1" key="1">
    <citation type="submission" date="2016-11" db="EMBL/GenBank/DDBJ databases">
        <title>Draft Genome Sequence of Marinobacter hydrocarbonoclasticus strain STW2, a polyaromatic aromatic hydrocarbon degrading and denitrifying bacterium from rhizosphere of Seagrass Enhalus acodoides.</title>
        <authorList>
            <person name="Ling J."/>
            <person name="Dong J."/>
        </authorList>
    </citation>
    <scope>NUCLEOTIDE SEQUENCE [LARGE SCALE GENOMIC DNA]</scope>
    <source>
        <strain evidence="1">STW2</strain>
    </source>
</reference>
<proteinExistence type="predicted"/>
<dbReference type="Proteomes" id="UP000183986">
    <property type="component" value="Unassembled WGS sequence"/>
</dbReference>
<dbReference type="Gene3D" id="3.30.2310.20">
    <property type="entry name" value="RelE-like"/>
    <property type="match status" value="1"/>
</dbReference>